<keyword evidence="1" id="KW-1133">Transmembrane helix</keyword>
<dbReference type="Proteomes" id="UP001487740">
    <property type="component" value="Unassembled WGS sequence"/>
</dbReference>
<keyword evidence="1" id="KW-0472">Membrane</keyword>
<feature type="transmembrane region" description="Helical" evidence="1">
    <location>
        <begin position="7"/>
        <end position="33"/>
    </location>
</feature>
<keyword evidence="1" id="KW-0812">Transmembrane</keyword>
<accession>A0AAW0TG39</accession>
<dbReference type="EMBL" id="JARAKH010000031">
    <property type="protein sequence ID" value="KAK8386472.1"/>
    <property type="molecule type" value="Genomic_DNA"/>
</dbReference>
<reference evidence="2 3" key="1">
    <citation type="submission" date="2023-03" db="EMBL/GenBank/DDBJ databases">
        <title>High-quality genome of Scylla paramamosain provides insights in environmental adaptation.</title>
        <authorList>
            <person name="Zhang L."/>
        </authorList>
    </citation>
    <scope>NUCLEOTIDE SEQUENCE [LARGE SCALE GENOMIC DNA]</scope>
    <source>
        <strain evidence="2">LZ_2023a</strain>
        <tissue evidence="2">Muscle</tissue>
    </source>
</reference>
<evidence type="ECO:0000256" key="1">
    <source>
        <dbReference type="SAM" id="Phobius"/>
    </source>
</evidence>
<name>A0AAW0TG39_SCYPA</name>
<keyword evidence="3" id="KW-1185">Reference proteome</keyword>
<feature type="transmembrane region" description="Helical" evidence="1">
    <location>
        <begin position="45"/>
        <end position="69"/>
    </location>
</feature>
<gene>
    <name evidence="2" type="ORF">O3P69_010836</name>
</gene>
<sequence>MQASVAAMMGVVVVAMVGVVVQGAGTLVVPVVTTGGITTSVGLSAAGAAAAAGLGAVALGATAVALVAAKRDSRKTTYGRHRRAIRDEKVEEVLAMVATVDTQGCGMRHVCEVFKKDKNTLTPTENSIRLLIGPIKLAGRSHRKQGPLTFTHPSVLYESAAILGQHGKDCFDLYRSCPLTHAEVNEYLATLDLDLD</sequence>
<protein>
    <submittedName>
        <fullName evidence="2">Uncharacterized protein</fullName>
    </submittedName>
</protein>
<evidence type="ECO:0000313" key="3">
    <source>
        <dbReference type="Proteomes" id="UP001487740"/>
    </source>
</evidence>
<organism evidence="2 3">
    <name type="scientific">Scylla paramamosain</name>
    <name type="common">Mud crab</name>
    <dbReference type="NCBI Taxonomy" id="85552"/>
    <lineage>
        <taxon>Eukaryota</taxon>
        <taxon>Metazoa</taxon>
        <taxon>Ecdysozoa</taxon>
        <taxon>Arthropoda</taxon>
        <taxon>Crustacea</taxon>
        <taxon>Multicrustacea</taxon>
        <taxon>Malacostraca</taxon>
        <taxon>Eumalacostraca</taxon>
        <taxon>Eucarida</taxon>
        <taxon>Decapoda</taxon>
        <taxon>Pleocyemata</taxon>
        <taxon>Brachyura</taxon>
        <taxon>Eubrachyura</taxon>
        <taxon>Portunoidea</taxon>
        <taxon>Portunidae</taxon>
        <taxon>Portuninae</taxon>
        <taxon>Scylla</taxon>
    </lineage>
</organism>
<dbReference type="AlphaFoldDB" id="A0AAW0TG39"/>
<proteinExistence type="predicted"/>
<evidence type="ECO:0000313" key="2">
    <source>
        <dbReference type="EMBL" id="KAK8386472.1"/>
    </source>
</evidence>
<comment type="caution">
    <text evidence="2">The sequence shown here is derived from an EMBL/GenBank/DDBJ whole genome shotgun (WGS) entry which is preliminary data.</text>
</comment>